<dbReference type="InterPro" id="IPR011701">
    <property type="entry name" value="MFS"/>
</dbReference>
<feature type="transmembrane region" description="Helical" evidence="6">
    <location>
        <begin position="182"/>
        <end position="201"/>
    </location>
</feature>
<evidence type="ECO:0000256" key="5">
    <source>
        <dbReference type="ARBA" id="ARBA00023136"/>
    </source>
</evidence>
<dbReference type="KEGG" id="gac:GACE_1082"/>
<dbReference type="GO" id="GO:0016020">
    <property type="term" value="C:membrane"/>
    <property type="evidence" value="ECO:0007669"/>
    <property type="project" value="UniProtKB-SubCell"/>
</dbReference>
<keyword evidence="2" id="KW-0813">Transport</keyword>
<evidence type="ECO:0000256" key="1">
    <source>
        <dbReference type="ARBA" id="ARBA00004141"/>
    </source>
</evidence>
<evidence type="ECO:0000313" key="9">
    <source>
        <dbReference type="Proteomes" id="UP000030624"/>
    </source>
</evidence>
<gene>
    <name evidence="8" type="ORF">GACE_1082</name>
</gene>
<feature type="transmembrane region" description="Helical" evidence="6">
    <location>
        <begin position="79"/>
        <end position="102"/>
    </location>
</feature>
<evidence type="ECO:0000313" key="8">
    <source>
        <dbReference type="EMBL" id="AIY90126.1"/>
    </source>
</evidence>
<dbReference type="Pfam" id="PF00083">
    <property type="entry name" value="Sugar_tr"/>
    <property type="match status" value="1"/>
</dbReference>
<feature type="transmembrane region" description="Helical" evidence="6">
    <location>
        <begin position="207"/>
        <end position="227"/>
    </location>
</feature>
<dbReference type="eggNOG" id="arCOG00134">
    <property type="taxonomic scope" value="Archaea"/>
</dbReference>
<feature type="transmembrane region" description="Helical" evidence="6">
    <location>
        <begin position="114"/>
        <end position="135"/>
    </location>
</feature>
<keyword evidence="4 6" id="KW-1133">Transmembrane helix</keyword>
<feature type="transmembrane region" description="Helical" evidence="6">
    <location>
        <begin position="306"/>
        <end position="330"/>
    </location>
</feature>
<dbReference type="InterPro" id="IPR005828">
    <property type="entry name" value="MFS_sugar_transport-like"/>
</dbReference>
<feature type="transmembrane region" description="Helical" evidence="6">
    <location>
        <begin position="55"/>
        <end position="73"/>
    </location>
</feature>
<evidence type="ECO:0000256" key="3">
    <source>
        <dbReference type="ARBA" id="ARBA00022692"/>
    </source>
</evidence>
<dbReference type="GO" id="GO:0022857">
    <property type="term" value="F:transmembrane transporter activity"/>
    <property type="evidence" value="ECO:0007669"/>
    <property type="project" value="InterPro"/>
</dbReference>
<comment type="subcellular location">
    <subcellularLocation>
        <location evidence="1">Membrane</location>
        <topology evidence="1">Multi-pass membrane protein</topology>
    </subcellularLocation>
</comment>
<dbReference type="PANTHER" id="PTHR23506">
    <property type="entry name" value="GH10249P"/>
    <property type="match status" value="1"/>
</dbReference>
<dbReference type="EMBL" id="CP009552">
    <property type="protein sequence ID" value="AIY90126.1"/>
    <property type="molecule type" value="Genomic_DNA"/>
</dbReference>
<dbReference type="Gene3D" id="1.20.1250.20">
    <property type="entry name" value="MFS general substrate transporter like domains"/>
    <property type="match status" value="2"/>
</dbReference>
<feature type="domain" description="Major facilitator superfamily (MFS) profile" evidence="7">
    <location>
        <begin position="1"/>
        <end position="358"/>
    </location>
</feature>
<feature type="transmembrane region" description="Helical" evidence="6">
    <location>
        <begin position="26"/>
        <end position="43"/>
    </location>
</feature>
<accession>A0A0A7GGP9</accession>
<dbReference type="Pfam" id="PF07690">
    <property type="entry name" value="MFS_1"/>
    <property type="match status" value="1"/>
</dbReference>
<feature type="transmembrane region" description="Helical" evidence="6">
    <location>
        <begin position="248"/>
        <end position="270"/>
    </location>
</feature>
<dbReference type="InterPro" id="IPR036259">
    <property type="entry name" value="MFS_trans_sf"/>
</dbReference>
<feature type="transmembrane region" description="Helical" evidence="6">
    <location>
        <begin position="276"/>
        <end position="294"/>
    </location>
</feature>
<reference evidence="8 9" key="1">
    <citation type="journal article" date="2015" name="Appl. Environ. Microbiol.">
        <title>The Geoglobus acetivorans genome: Fe(III) reduction, acetate utilization, autotrophic growth, and degradation of aromatic compounds in a hyperthermophilic archaeon.</title>
        <authorList>
            <person name="Mardanov A.V."/>
            <person name="Slododkina G.B."/>
            <person name="Slobodkin A.I."/>
            <person name="Beletsky A.V."/>
            <person name="Gavrilov S.N."/>
            <person name="Kublanov I.V."/>
            <person name="Bonch-Osmolovskaya E.A."/>
            <person name="Skryabin K.G."/>
            <person name="Ravin N.V."/>
        </authorList>
    </citation>
    <scope>NUCLEOTIDE SEQUENCE [LARGE SCALE GENOMIC DNA]</scope>
    <source>
        <strain evidence="8 9">SBH6</strain>
    </source>
</reference>
<feature type="transmembrane region" description="Helical" evidence="6">
    <location>
        <begin position="336"/>
        <end position="352"/>
    </location>
</feature>
<evidence type="ECO:0000256" key="6">
    <source>
        <dbReference type="SAM" id="Phobius"/>
    </source>
</evidence>
<keyword evidence="3 6" id="KW-0812">Transmembrane</keyword>
<protein>
    <submittedName>
        <fullName evidence="8">Multidrug-efflux transporter, major facilitator superfamily (MFS)</fullName>
    </submittedName>
</protein>
<evidence type="ECO:0000256" key="4">
    <source>
        <dbReference type="ARBA" id="ARBA00022989"/>
    </source>
</evidence>
<proteinExistence type="predicted"/>
<dbReference type="Proteomes" id="UP000030624">
    <property type="component" value="Chromosome"/>
</dbReference>
<dbReference type="AlphaFoldDB" id="A0A0A7GGP9"/>
<evidence type="ECO:0000256" key="2">
    <source>
        <dbReference type="ARBA" id="ARBA00022448"/>
    </source>
</evidence>
<evidence type="ECO:0000259" key="7">
    <source>
        <dbReference type="PROSITE" id="PS50850"/>
    </source>
</evidence>
<keyword evidence="5 6" id="KW-0472">Membrane</keyword>
<sequence length="364" mass="39712">MAYFALPILISSLATSQLPIDLVSGIVISIWGLVATLVQPLAGKVIERSARPKKFLSLSLLLTAILILFYTSIRTVEELLFLRVVLGIIESFLMVSSLTLVISLAGKKKGQSFGIYNTFTDLGFSVSPIMAGILISFNLNIVFYISALFVLVSSIGVFMLVDEPEISEMKKKKSGFRDVSREIYPILVSLMFVVALMSSIVPLENSFLERLNITPLEFGLSFSIYLITRTLSNTYAGYLADRHGGLKAYTISSLLISVTSLLILIPNIYVFLGVRFIQGFIVALVYTSATVTIAERSGLSYAMSMSILSSVITAGLTAGPLIAGMMSGYIGFESPYILFSLLISVPVVLQTLKNKRGQFQPLKS</sequence>
<name>A0A0A7GGP9_GEOAI</name>
<dbReference type="PANTHER" id="PTHR23506:SF23">
    <property type="entry name" value="GH10249P"/>
    <property type="match status" value="1"/>
</dbReference>
<dbReference type="HOGENOM" id="CLU_759924_0_0_2"/>
<organism evidence="8 9">
    <name type="scientific">Geoglobus acetivorans</name>
    <dbReference type="NCBI Taxonomy" id="565033"/>
    <lineage>
        <taxon>Archaea</taxon>
        <taxon>Methanobacteriati</taxon>
        <taxon>Methanobacteriota</taxon>
        <taxon>Archaeoglobi</taxon>
        <taxon>Archaeoglobales</taxon>
        <taxon>Archaeoglobaceae</taxon>
        <taxon>Geoglobus</taxon>
    </lineage>
</organism>
<dbReference type="PROSITE" id="PS50850">
    <property type="entry name" value="MFS"/>
    <property type="match status" value="1"/>
</dbReference>
<dbReference type="SUPFAM" id="SSF103473">
    <property type="entry name" value="MFS general substrate transporter"/>
    <property type="match status" value="2"/>
</dbReference>
<feature type="transmembrane region" description="Helical" evidence="6">
    <location>
        <begin position="141"/>
        <end position="161"/>
    </location>
</feature>
<dbReference type="InterPro" id="IPR020846">
    <property type="entry name" value="MFS_dom"/>
</dbReference>
<dbReference type="InterPro" id="IPR050930">
    <property type="entry name" value="MFS_Vesicular_Transporter"/>
</dbReference>